<organism evidence="2 3">
    <name type="scientific">Biomphalaria glabrata</name>
    <name type="common">Bloodfluke planorb</name>
    <name type="synonym">Freshwater snail</name>
    <dbReference type="NCBI Taxonomy" id="6526"/>
    <lineage>
        <taxon>Eukaryota</taxon>
        <taxon>Metazoa</taxon>
        <taxon>Spiralia</taxon>
        <taxon>Lophotrochozoa</taxon>
        <taxon>Mollusca</taxon>
        <taxon>Gastropoda</taxon>
        <taxon>Heterobranchia</taxon>
        <taxon>Euthyneura</taxon>
        <taxon>Panpulmonata</taxon>
        <taxon>Hygrophila</taxon>
        <taxon>Lymnaeoidea</taxon>
        <taxon>Planorbidae</taxon>
        <taxon>Biomphalaria</taxon>
    </lineage>
</organism>
<dbReference type="Pfam" id="PF15734">
    <property type="entry name" value="MIIP"/>
    <property type="match status" value="1"/>
</dbReference>
<evidence type="ECO:0000313" key="3">
    <source>
        <dbReference type="Proteomes" id="UP000076420"/>
    </source>
</evidence>
<reference evidence="2" key="1">
    <citation type="submission" date="2020-05" db="UniProtKB">
        <authorList>
            <consortium name="EnsemblMetazoa"/>
        </authorList>
    </citation>
    <scope>IDENTIFICATION</scope>
    <source>
        <strain evidence="2">BB02</strain>
    </source>
</reference>
<name>A0A2C9LVG4_BIOGL</name>
<dbReference type="EnsemblMetazoa" id="BGLB035428-RA">
    <property type="protein sequence ID" value="BGLB035428-PA"/>
    <property type="gene ID" value="BGLB035428"/>
</dbReference>
<dbReference type="Proteomes" id="UP000076420">
    <property type="component" value="Unassembled WGS sequence"/>
</dbReference>
<sequence>MEAHEAVSIEPIKANGRLKLVESLQKKSSSNLESPIPSKRLIESDGNQTVNRRQYSSLVRSSYEKLQSGMKAEGTIKTISYTDKTIADHSDSSNSIEGAKSHEVSLSSADQYTFRQQLEHDGNNRKNKGSLAWQEKQINGFLRSPLSSAKAQHFLGYDWIASLLENDSNVMAQNESFFQDLKSFRKKFKDDCVEEKYKEEPHRLIEVEPQIVTETLTKSKLEAFTVNERLFTENLVQNKENTTRTARDRQPKSSNVHLARVSIPQSVLQESYKVKPHRRGSFESCDSFALRDHCLMGWENSQPAMIPHARSLDLSSEVTGHKVTHTVTTLEEVEKLYAERQPTCPKELSRWRKHYLNAAKNMPIPGSSHLKRSTKENFKRTTDDLLNSTHLISFEMEKLKKERQLEKWSV</sequence>
<dbReference type="VEuPathDB" id="VectorBase:BGLB035428"/>
<dbReference type="PANTHER" id="PTHR34831:SF1">
    <property type="entry name" value="MIGRATION AND INVASION-INHIBITORY PROTEIN"/>
    <property type="match status" value="1"/>
</dbReference>
<dbReference type="KEGG" id="bgt:106072956"/>
<gene>
    <name evidence="2" type="primary">106072956</name>
</gene>
<dbReference type="OrthoDB" id="10002384at2759"/>
<dbReference type="VEuPathDB" id="VectorBase:BGLAX_034007"/>
<dbReference type="PANTHER" id="PTHR34831">
    <property type="entry name" value="MIGRATION AND INVASION-INHIBITORY PROTEIN"/>
    <property type="match status" value="1"/>
</dbReference>
<dbReference type="InterPro" id="IPR031466">
    <property type="entry name" value="MIIP"/>
</dbReference>
<feature type="region of interest" description="Disordered" evidence="1">
    <location>
        <begin position="27"/>
        <end position="48"/>
    </location>
</feature>
<proteinExistence type="predicted"/>
<protein>
    <submittedName>
        <fullName evidence="2">Uncharacterized protein</fullName>
    </submittedName>
</protein>
<evidence type="ECO:0000313" key="2">
    <source>
        <dbReference type="EnsemblMetazoa" id="BGLB035428-PA"/>
    </source>
</evidence>
<dbReference type="GO" id="GO:0030336">
    <property type="term" value="P:negative regulation of cell migration"/>
    <property type="evidence" value="ECO:0007669"/>
    <property type="project" value="InterPro"/>
</dbReference>
<dbReference type="GO" id="GO:0010972">
    <property type="term" value="P:negative regulation of G2/M transition of mitotic cell cycle"/>
    <property type="evidence" value="ECO:0007669"/>
    <property type="project" value="InterPro"/>
</dbReference>
<dbReference type="AlphaFoldDB" id="A0A2C9LVG4"/>
<accession>A0A2C9LVG4</accession>
<dbReference type="STRING" id="6526.A0A2C9LVG4"/>
<evidence type="ECO:0000256" key="1">
    <source>
        <dbReference type="SAM" id="MobiDB-lite"/>
    </source>
</evidence>